<dbReference type="EMBL" id="MFSS01000082">
    <property type="protein sequence ID" value="OGI42696.1"/>
    <property type="molecule type" value="Genomic_DNA"/>
</dbReference>
<dbReference type="InterPro" id="IPR003753">
    <property type="entry name" value="Exonuc_VII_L"/>
</dbReference>
<dbReference type="InterPro" id="IPR025824">
    <property type="entry name" value="OB-fold_nuc-bd_dom"/>
</dbReference>
<organism evidence="9 10">
    <name type="scientific">Candidatus Muproteobacteria bacterium RBG_16_64_11</name>
    <dbReference type="NCBI Taxonomy" id="1817758"/>
    <lineage>
        <taxon>Bacteria</taxon>
        <taxon>Pseudomonadati</taxon>
        <taxon>Pseudomonadota</taxon>
        <taxon>Candidatus Muproteobacteria</taxon>
    </lineage>
</organism>
<evidence type="ECO:0000256" key="6">
    <source>
        <dbReference type="RuleBase" id="RU004355"/>
    </source>
</evidence>
<sequence>MDPASLTPYRQPATPAREVYSITRLNREVKALLEGGFPLLWVEGEISNLARPASGHLYFSLKDAQAQVRCALFRQQQRALGFAPKDGMQVLARVRVTLYEGRGDYQLIVEHLEEAGEGALRRAFEALKQRLSQEGLFDLAHKKPLPRLPKRIGVVTSPTGAALRDILTTLRRRFPAIAVRLHPVPVQGQGAAEKIAAAIARAADQGDCDALIVARGGGSLEDLWPFNEEIVARAIHACPLPVVSGVGHETDFTICDLVADARAPTPTAAAEMLSPDQAEWLAAFAALHARLARLMRGRIADQQQRLDWLGARLTHPRERIARLQQHLRELVMHLQAAQTDRVHSGNTRLLTLASRLMQRAPAARARELALGFQHHGARLAGAMRRALAQHRQRLELTAQTLNTLSPLATLARGYAIVQRADDGALVRDAGQVRVGERIAARLAQGRLDCRVEAVKKDKST</sequence>
<keyword evidence="3 5" id="KW-0378">Hydrolase</keyword>
<dbReference type="CDD" id="cd04489">
    <property type="entry name" value="ExoVII_LU_OBF"/>
    <property type="match status" value="1"/>
</dbReference>
<reference evidence="9 10" key="1">
    <citation type="journal article" date="2016" name="Nat. Commun.">
        <title>Thousands of microbial genomes shed light on interconnected biogeochemical processes in an aquifer system.</title>
        <authorList>
            <person name="Anantharaman K."/>
            <person name="Brown C.T."/>
            <person name="Hug L.A."/>
            <person name="Sharon I."/>
            <person name="Castelle C.J."/>
            <person name="Probst A.J."/>
            <person name="Thomas B.C."/>
            <person name="Singh A."/>
            <person name="Wilkins M.J."/>
            <person name="Karaoz U."/>
            <person name="Brodie E.L."/>
            <person name="Williams K.H."/>
            <person name="Hubbard S.S."/>
            <person name="Banfield J.F."/>
        </authorList>
    </citation>
    <scope>NUCLEOTIDE SEQUENCE [LARGE SCALE GENOMIC DNA]</scope>
</reference>
<evidence type="ECO:0000256" key="5">
    <source>
        <dbReference type="HAMAP-Rule" id="MF_00378"/>
    </source>
</evidence>
<evidence type="ECO:0000256" key="3">
    <source>
        <dbReference type="ARBA" id="ARBA00022801"/>
    </source>
</evidence>
<keyword evidence="1 5" id="KW-0963">Cytoplasm</keyword>
<dbReference type="Pfam" id="PF13742">
    <property type="entry name" value="tRNA_anti_2"/>
    <property type="match status" value="1"/>
</dbReference>
<name>A0A1F6TCA6_9PROT</name>
<comment type="function">
    <text evidence="5">Bidirectionally degrades single-stranded DNA into large acid-insoluble oligonucleotides, which are then degraded further into small acid-soluble oligonucleotides.</text>
</comment>
<keyword evidence="2 5" id="KW-0540">Nuclease</keyword>
<dbReference type="NCBIfam" id="TIGR00237">
    <property type="entry name" value="xseA"/>
    <property type="match status" value="1"/>
</dbReference>
<keyword evidence="4 5" id="KW-0269">Exonuclease</keyword>
<evidence type="ECO:0000259" key="8">
    <source>
        <dbReference type="Pfam" id="PF13742"/>
    </source>
</evidence>
<accession>A0A1F6TCA6</accession>
<evidence type="ECO:0000313" key="9">
    <source>
        <dbReference type="EMBL" id="OGI42696.1"/>
    </source>
</evidence>
<dbReference type="GO" id="GO:0008855">
    <property type="term" value="F:exodeoxyribonuclease VII activity"/>
    <property type="evidence" value="ECO:0007669"/>
    <property type="project" value="UniProtKB-UniRule"/>
</dbReference>
<evidence type="ECO:0000256" key="2">
    <source>
        <dbReference type="ARBA" id="ARBA00022722"/>
    </source>
</evidence>
<dbReference type="EC" id="3.1.11.6" evidence="5"/>
<evidence type="ECO:0000259" key="7">
    <source>
        <dbReference type="Pfam" id="PF02601"/>
    </source>
</evidence>
<evidence type="ECO:0000256" key="4">
    <source>
        <dbReference type="ARBA" id="ARBA00022839"/>
    </source>
</evidence>
<feature type="domain" description="Exonuclease VII large subunit C-terminal" evidence="7">
    <location>
        <begin position="136"/>
        <end position="450"/>
    </location>
</feature>
<dbReference type="PANTHER" id="PTHR30008:SF0">
    <property type="entry name" value="EXODEOXYRIBONUCLEASE 7 LARGE SUBUNIT"/>
    <property type="match status" value="1"/>
</dbReference>
<evidence type="ECO:0000256" key="1">
    <source>
        <dbReference type="ARBA" id="ARBA00022490"/>
    </source>
</evidence>
<dbReference type="GO" id="GO:0009318">
    <property type="term" value="C:exodeoxyribonuclease VII complex"/>
    <property type="evidence" value="ECO:0007669"/>
    <property type="project" value="UniProtKB-UniRule"/>
</dbReference>
<protein>
    <recommendedName>
        <fullName evidence="5">Exodeoxyribonuclease 7 large subunit</fullName>
        <ecNumber evidence="5">3.1.11.6</ecNumber>
    </recommendedName>
    <alternativeName>
        <fullName evidence="5">Exodeoxyribonuclease VII large subunit</fullName>
        <shortName evidence="5">Exonuclease VII large subunit</shortName>
    </alternativeName>
</protein>
<dbReference type="PANTHER" id="PTHR30008">
    <property type="entry name" value="EXODEOXYRIBONUCLEASE 7 LARGE SUBUNIT"/>
    <property type="match status" value="1"/>
</dbReference>
<comment type="similarity">
    <text evidence="5 6">Belongs to the XseA family.</text>
</comment>
<dbReference type="HAMAP" id="MF_00378">
    <property type="entry name" value="Exonuc_7_L"/>
    <property type="match status" value="1"/>
</dbReference>
<comment type="subcellular location">
    <subcellularLocation>
        <location evidence="5 6">Cytoplasm</location>
    </subcellularLocation>
</comment>
<proteinExistence type="inferred from homology"/>
<dbReference type="GO" id="GO:0006308">
    <property type="term" value="P:DNA catabolic process"/>
    <property type="evidence" value="ECO:0007669"/>
    <property type="project" value="UniProtKB-UniRule"/>
</dbReference>
<feature type="domain" description="OB-fold nucleic acid binding" evidence="8">
    <location>
        <begin position="20"/>
        <end position="112"/>
    </location>
</feature>
<dbReference type="STRING" id="1817758.A2150_03700"/>
<gene>
    <name evidence="5" type="primary">xseA</name>
    <name evidence="9" type="ORF">A2150_03700</name>
</gene>
<comment type="caution">
    <text evidence="9">The sequence shown here is derived from an EMBL/GenBank/DDBJ whole genome shotgun (WGS) entry which is preliminary data.</text>
</comment>
<evidence type="ECO:0000313" key="10">
    <source>
        <dbReference type="Proteomes" id="UP000177925"/>
    </source>
</evidence>
<comment type="subunit">
    <text evidence="5">Heterooligomer composed of large and small subunits.</text>
</comment>
<dbReference type="InterPro" id="IPR020579">
    <property type="entry name" value="Exonuc_VII_lsu_C"/>
</dbReference>
<dbReference type="Pfam" id="PF02601">
    <property type="entry name" value="Exonuc_VII_L"/>
    <property type="match status" value="1"/>
</dbReference>
<dbReference type="GO" id="GO:0003676">
    <property type="term" value="F:nucleic acid binding"/>
    <property type="evidence" value="ECO:0007669"/>
    <property type="project" value="InterPro"/>
</dbReference>
<dbReference type="GO" id="GO:0005737">
    <property type="term" value="C:cytoplasm"/>
    <property type="evidence" value="ECO:0007669"/>
    <property type="project" value="UniProtKB-SubCell"/>
</dbReference>
<comment type="catalytic activity">
    <reaction evidence="5 6">
        <text>Exonucleolytic cleavage in either 5'- to 3'- or 3'- to 5'-direction to yield nucleoside 5'-phosphates.</text>
        <dbReference type="EC" id="3.1.11.6"/>
    </reaction>
</comment>
<dbReference type="AlphaFoldDB" id="A0A1F6TCA6"/>
<dbReference type="Proteomes" id="UP000177925">
    <property type="component" value="Unassembled WGS sequence"/>
</dbReference>